<dbReference type="NCBIfam" id="TIGR02887">
    <property type="entry name" value="spore_ger_x_C"/>
    <property type="match status" value="1"/>
</dbReference>
<dbReference type="InterPro" id="IPR057336">
    <property type="entry name" value="GerAC_N"/>
</dbReference>
<evidence type="ECO:0000256" key="3">
    <source>
        <dbReference type="ARBA" id="ARBA00022544"/>
    </source>
</evidence>
<dbReference type="RefSeq" id="WP_182301288.1">
    <property type="nucleotide sequence ID" value="NZ_CP041969.1"/>
</dbReference>
<dbReference type="PROSITE" id="PS51257">
    <property type="entry name" value="PROKAR_LIPOPROTEIN"/>
    <property type="match status" value="1"/>
</dbReference>
<keyword evidence="11" id="KW-1185">Reference proteome</keyword>
<accession>A0A7G5BSM3</accession>
<dbReference type="EMBL" id="CP041969">
    <property type="protein sequence ID" value="QMV39957.1"/>
    <property type="molecule type" value="Genomic_DNA"/>
</dbReference>
<dbReference type="GO" id="GO:0016020">
    <property type="term" value="C:membrane"/>
    <property type="evidence" value="ECO:0007669"/>
    <property type="project" value="UniProtKB-SubCell"/>
</dbReference>
<dbReference type="Pfam" id="PF05504">
    <property type="entry name" value="Spore_GerAC"/>
    <property type="match status" value="1"/>
</dbReference>
<feature type="domain" description="Spore germination GerAC-like C-terminal" evidence="8">
    <location>
        <begin position="217"/>
        <end position="374"/>
    </location>
</feature>
<evidence type="ECO:0000256" key="7">
    <source>
        <dbReference type="ARBA" id="ARBA00023288"/>
    </source>
</evidence>
<dbReference type="InterPro" id="IPR038501">
    <property type="entry name" value="Spore_GerAC_C_sf"/>
</dbReference>
<dbReference type="Pfam" id="PF25198">
    <property type="entry name" value="Spore_GerAC_N"/>
    <property type="match status" value="1"/>
</dbReference>
<dbReference type="KEGG" id="cchl:FPL14_01120"/>
<evidence type="ECO:0000259" key="9">
    <source>
        <dbReference type="Pfam" id="PF25198"/>
    </source>
</evidence>
<keyword evidence="3" id="KW-0309">Germination</keyword>
<dbReference type="PANTHER" id="PTHR35789">
    <property type="entry name" value="SPORE GERMINATION PROTEIN B3"/>
    <property type="match status" value="1"/>
</dbReference>
<evidence type="ECO:0000259" key="8">
    <source>
        <dbReference type="Pfam" id="PF05504"/>
    </source>
</evidence>
<evidence type="ECO:0000256" key="2">
    <source>
        <dbReference type="ARBA" id="ARBA00007886"/>
    </source>
</evidence>
<keyword evidence="5" id="KW-0472">Membrane</keyword>
<feature type="domain" description="Spore germination protein N-terminal" evidence="9">
    <location>
        <begin position="22"/>
        <end position="197"/>
    </location>
</feature>
<name>A0A7G5BSM3_9BACL</name>
<dbReference type="GO" id="GO:0009847">
    <property type="term" value="P:spore germination"/>
    <property type="evidence" value="ECO:0007669"/>
    <property type="project" value="InterPro"/>
</dbReference>
<protein>
    <submittedName>
        <fullName evidence="10">Ger(X)C family spore germination protein</fullName>
    </submittedName>
</protein>
<comment type="subcellular location">
    <subcellularLocation>
        <location evidence="1">Membrane</location>
        <topology evidence="1">Lipid-anchor</topology>
    </subcellularLocation>
</comment>
<organism evidence="10 11">
    <name type="scientific">Cohnella cholangitidis</name>
    <dbReference type="NCBI Taxonomy" id="2598458"/>
    <lineage>
        <taxon>Bacteria</taxon>
        <taxon>Bacillati</taxon>
        <taxon>Bacillota</taxon>
        <taxon>Bacilli</taxon>
        <taxon>Bacillales</taxon>
        <taxon>Paenibacillaceae</taxon>
        <taxon>Cohnella</taxon>
    </lineage>
</organism>
<evidence type="ECO:0000313" key="10">
    <source>
        <dbReference type="EMBL" id="QMV39957.1"/>
    </source>
</evidence>
<proteinExistence type="inferred from homology"/>
<keyword evidence="4" id="KW-0732">Signal</keyword>
<comment type="similarity">
    <text evidence="2">Belongs to the GerABKC lipoprotein family.</text>
</comment>
<reference evidence="10 11" key="1">
    <citation type="submission" date="2019-07" db="EMBL/GenBank/DDBJ databases">
        <authorList>
            <person name="Kim J.K."/>
            <person name="Cheong H.-M."/>
            <person name="Choi Y."/>
            <person name="Hwang K.J."/>
            <person name="Lee S."/>
            <person name="Choi C."/>
        </authorList>
    </citation>
    <scope>NUCLEOTIDE SEQUENCE [LARGE SCALE GENOMIC DNA]</scope>
    <source>
        <strain evidence="10 11">KS 22</strain>
    </source>
</reference>
<evidence type="ECO:0000256" key="4">
    <source>
        <dbReference type="ARBA" id="ARBA00022729"/>
    </source>
</evidence>
<dbReference type="AlphaFoldDB" id="A0A7G5BSM3"/>
<sequence>MIKRRLRSIVIVFVLILTGCWNSKDIQNMDYVTAIGLDYENGKYITYVQVLNFSNVGRGENVEIGKVLPNSIGRGEGKTISQSLSSIYSTSQLRVFWGHVKAIVCSENVLKRGVVEAYNAMNRYGDVRYNILIYGTREKLSDIFIQKSIFNLSPLDTVMFTPEQTYSQRSSILSITGNQFVAQINEPGEPAMLPSLSINRTVWKEDKKIKSMLQIDGAYFFHKDKMAAWLSERELSGARWTQKQLKRSLIDIPAEGSPIASLVLIKPRYKVDFEVKDNEVLFDIHLKLNATLEELIQNRSIRELEKQAETVVRDEIRDSFLKGIEKKIDVLRLEETLYRNRPKQWHALHRSQDYILNPSSLRSINVTVKIFNTGKYKGRVY</sequence>
<dbReference type="Proteomes" id="UP000515679">
    <property type="component" value="Chromosome"/>
</dbReference>
<evidence type="ECO:0000256" key="5">
    <source>
        <dbReference type="ARBA" id="ARBA00023136"/>
    </source>
</evidence>
<evidence type="ECO:0000256" key="6">
    <source>
        <dbReference type="ARBA" id="ARBA00023139"/>
    </source>
</evidence>
<dbReference type="PANTHER" id="PTHR35789:SF1">
    <property type="entry name" value="SPORE GERMINATION PROTEIN B3"/>
    <property type="match status" value="1"/>
</dbReference>
<keyword evidence="6" id="KW-0564">Palmitate</keyword>
<dbReference type="InterPro" id="IPR046953">
    <property type="entry name" value="Spore_GerAC-like_C"/>
</dbReference>
<evidence type="ECO:0000313" key="11">
    <source>
        <dbReference type="Proteomes" id="UP000515679"/>
    </source>
</evidence>
<evidence type="ECO:0000256" key="1">
    <source>
        <dbReference type="ARBA" id="ARBA00004635"/>
    </source>
</evidence>
<dbReference type="InterPro" id="IPR008844">
    <property type="entry name" value="Spore_GerAC-like"/>
</dbReference>
<keyword evidence="7" id="KW-0449">Lipoprotein</keyword>
<dbReference type="Gene3D" id="3.30.300.210">
    <property type="entry name" value="Nutrient germinant receptor protein C, domain 3"/>
    <property type="match status" value="1"/>
</dbReference>
<gene>
    <name evidence="10" type="ORF">FPL14_01120</name>
</gene>